<dbReference type="InterPro" id="IPR039614">
    <property type="entry name" value="PMI1-like"/>
</dbReference>
<gene>
    <name evidence="1" type="ORF">BUALT_Bualt05G0007700</name>
</gene>
<organism evidence="1 2">
    <name type="scientific">Buddleja alternifolia</name>
    <dbReference type="NCBI Taxonomy" id="168488"/>
    <lineage>
        <taxon>Eukaryota</taxon>
        <taxon>Viridiplantae</taxon>
        <taxon>Streptophyta</taxon>
        <taxon>Embryophyta</taxon>
        <taxon>Tracheophyta</taxon>
        <taxon>Spermatophyta</taxon>
        <taxon>Magnoliopsida</taxon>
        <taxon>eudicotyledons</taxon>
        <taxon>Gunneridae</taxon>
        <taxon>Pentapetalae</taxon>
        <taxon>asterids</taxon>
        <taxon>lamiids</taxon>
        <taxon>Lamiales</taxon>
        <taxon>Scrophulariaceae</taxon>
        <taxon>Buddlejeae</taxon>
        <taxon>Buddleja</taxon>
    </lineage>
</organism>
<dbReference type="Proteomes" id="UP000826271">
    <property type="component" value="Unassembled WGS sequence"/>
</dbReference>
<proteinExistence type="predicted"/>
<comment type="caution">
    <text evidence="1">The sequence shown here is derived from an EMBL/GenBank/DDBJ whole genome shotgun (WGS) entry which is preliminary data.</text>
</comment>
<evidence type="ECO:0000313" key="2">
    <source>
        <dbReference type="Proteomes" id="UP000826271"/>
    </source>
</evidence>
<accession>A0AAV6XRD0</accession>
<dbReference type="EMBL" id="WHWC01000005">
    <property type="protein sequence ID" value="KAG8381775.1"/>
    <property type="molecule type" value="Genomic_DNA"/>
</dbReference>
<dbReference type="AlphaFoldDB" id="A0AAV6XRD0"/>
<name>A0AAV6XRD0_9LAMI</name>
<evidence type="ECO:0000313" key="1">
    <source>
        <dbReference type="EMBL" id="KAG8381775.1"/>
    </source>
</evidence>
<protein>
    <submittedName>
        <fullName evidence="1">Uncharacterized protein</fullName>
    </submittedName>
</protein>
<reference evidence="1" key="1">
    <citation type="submission" date="2019-10" db="EMBL/GenBank/DDBJ databases">
        <authorList>
            <person name="Zhang R."/>
            <person name="Pan Y."/>
            <person name="Wang J."/>
            <person name="Ma R."/>
            <person name="Yu S."/>
        </authorList>
    </citation>
    <scope>NUCLEOTIDE SEQUENCE</scope>
    <source>
        <strain evidence="1">LA-IB0</strain>
        <tissue evidence="1">Leaf</tissue>
    </source>
</reference>
<dbReference type="PANTHER" id="PTHR33414:SF10">
    <property type="entry name" value="PROTEIN PLASTID MOVEMENT IMPAIRED 1-RELATED 2"/>
    <property type="match status" value="1"/>
</dbReference>
<dbReference type="PANTHER" id="PTHR33414">
    <property type="entry name" value="PROTEIN PLASTID MOVEMENT IMPAIRED 1-RELATED 1"/>
    <property type="match status" value="1"/>
</dbReference>
<keyword evidence="2" id="KW-1185">Reference proteome</keyword>
<sequence>MGLKVQLRDPLRNYEMVGSSMLALIHVDKKTLKAEEDHLDENTKDFEQKQEKIYESQFKISRVHLAGLNSDKQLWGSSRQRQSGLRWLLSNGMAKSNQNIVSTNSNAVIKCCSGLMRNAWSEDVLWSISSPVESEAATWDDQIALNVHVRNPDIIFPFEAVK</sequence>